<dbReference type="HOGENOM" id="CLU_042538_2_1_1"/>
<sequence>MPPSGIATPALEIRLPNLMGYCPLPIFINQRYRWLKERSTLWILEHGFMTLQDQESWDGELLASVAHPHAGNDELKIACDFFNLLMAGDDLTDTQGARNAQMTCDVFLGSLRDPSMPSSSNFSRAVADIAKRYELRASSNAHARFMKHMESYLQTVASQATLRDNHVTPALELFIIQRRENCCMKACYDLIELELGIALPNKIYGDPEFLVAYEAAVDLAWLGNDIYSFFKEIEHGQGGYNVITVYMAQLGMDMQAAFDYAGAEFRRVWDRFQAAKASMPSFGDEHDDDVRRLIEGLEIWCIGNIYWSFESRRYFGEQGRQVMATQIFSVQTKASII</sequence>
<proteinExistence type="inferred from homology"/>
<accession>A0A067NXZ7</accession>
<dbReference type="STRING" id="1137138.A0A067NXZ7"/>
<comment type="cofactor">
    <cofactor evidence="1 6">
        <name>Mg(2+)</name>
        <dbReference type="ChEBI" id="CHEBI:18420"/>
    </cofactor>
</comment>
<dbReference type="GO" id="GO:0010333">
    <property type="term" value="F:terpene synthase activity"/>
    <property type="evidence" value="ECO:0007669"/>
    <property type="project" value="InterPro"/>
</dbReference>
<evidence type="ECO:0000313" key="8">
    <source>
        <dbReference type="Proteomes" id="UP000027073"/>
    </source>
</evidence>
<comment type="similarity">
    <text evidence="2 6">Belongs to the terpene synthase family.</text>
</comment>
<dbReference type="AlphaFoldDB" id="A0A067NXZ7"/>
<dbReference type="PANTHER" id="PTHR35201">
    <property type="entry name" value="TERPENE SYNTHASE"/>
    <property type="match status" value="1"/>
</dbReference>
<evidence type="ECO:0000313" key="7">
    <source>
        <dbReference type="EMBL" id="KDQ28501.1"/>
    </source>
</evidence>
<reference evidence="8" key="1">
    <citation type="journal article" date="2014" name="Proc. Natl. Acad. Sci. U.S.A.">
        <title>Extensive sampling of basidiomycete genomes demonstrates inadequacy of the white-rot/brown-rot paradigm for wood decay fungi.</title>
        <authorList>
            <person name="Riley R."/>
            <person name="Salamov A.A."/>
            <person name="Brown D.W."/>
            <person name="Nagy L.G."/>
            <person name="Floudas D."/>
            <person name="Held B.W."/>
            <person name="Levasseur A."/>
            <person name="Lombard V."/>
            <person name="Morin E."/>
            <person name="Otillar R."/>
            <person name="Lindquist E.A."/>
            <person name="Sun H."/>
            <person name="LaButti K.M."/>
            <person name="Schmutz J."/>
            <person name="Jabbour D."/>
            <person name="Luo H."/>
            <person name="Baker S.E."/>
            <person name="Pisabarro A.G."/>
            <person name="Walton J.D."/>
            <person name="Blanchette R.A."/>
            <person name="Henrissat B."/>
            <person name="Martin F."/>
            <person name="Cullen D."/>
            <person name="Hibbett D.S."/>
            <person name="Grigoriev I.V."/>
        </authorList>
    </citation>
    <scope>NUCLEOTIDE SEQUENCE [LARGE SCALE GENOMIC DNA]</scope>
    <source>
        <strain evidence="8">PC15</strain>
    </source>
</reference>
<dbReference type="SFLD" id="SFLDG01020">
    <property type="entry name" value="Terpene_Cyclase_Like_2"/>
    <property type="match status" value="1"/>
</dbReference>
<name>A0A067NXZ7_PLEO1</name>
<dbReference type="InParanoid" id="A0A067NXZ7"/>
<dbReference type="InterPro" id="IPR034686">
    <property type="entry name" value="Terpene_cyclase-like_2"/>
</dbReference>
<keyword evidence="5 6" id="KW-0456">Lyase</keyword>
<dbReference type="InterPro" id="IPR008949">
    <property type="entry name" value="Isoprenoid_synthase_dom_sf"/>
</dbReference>
<dbReference type="PANTHER" id="PTHR35201:SF4">
    <property type="entry name" value="BETA-PINACENE SYNTHASE-RELATED"/>
    <property type="match status" value="1"/>
</dbReference>
<keyword evidence="4 6" id="KW-0460">Magnesium</keyword>
<dbReference type="GO" id="GO:0008299">
    <property type="term" value="P:isoprenoid biosynthetic process"/>
    <property type="evidence" value="ECO:0007669"/>
    <property type="project" value="UniProtKB-ARBA"/>
</dbReference>
<dbReference type="EC" id="4.2.3.-" evidence="6"/>
<dbReference type="Pfam" id="PF19086">
    <property type="entry name" value="Terpene_syn_C_2"/>
    <property type="match status" value="1"/>
</dbReference>
<evidence type="ECO:0000256" key="2">
    <source>
        <dbReference type="ARBA" id="ARBA00006333"/>
    </source>
</evidence>
<protein>
    <recommendedName>
        <fullName evidence="6">Terpene synthase</fullName>
        <ecNumber evidence="6">4.2.3.-</ecNumber>
    </recommendedName>
</protein>
<evidence type="ECO:0000256" key="3">
    <source>
        <dbReference type="ARBA" id="ARBA00022723"/>
    </source>
</evidence>
<evidence type="ECO:0000256" key="4">
    <source>
        <dbReference type="ARBA" id="ARBA00022842"/>
    </source>
</evidence>
<evidence type="ECO:0000256" key="1">
    <source>
        <dbReference type="ARBA" id="ARBA00001946"/>
    </source>
</evidence>
<dbReference type="SUPFAM" id="SSF48576">
    <property type="entry name" value="Terpenoid synthases"/>
    <property type="match status" value="1"/>
</dbReference>
<organism evidence="7 8">
    <name type="scientific">Pleurotus ostreatus (strain PC15)</name>
    <name type="common">Oyster mushroom</name>
    <dbReference type="NCBI Taxonomy" id="1137138"/>
    <lineage>
        <taxon>Eukaryota</taxon>
        <taxon>Fungi</taxon>
        <taxon>Dikarya</taxon>
        <taxon>Basidiomycota</taxon>
        <taxon>Agaricomycotina</taxon>
        <taxon>Agaricomycetes</taxon>
        <taxon>Agaricomycetidae</taxon>
        <taxon>Agaricales</taxon>
        <taxon>Pleurotineae</taxon>
        <taxon>Pleurotaceae</taxon>
        <taxon>Pleurotus</taxon>
    </lineage>
</organism>
<dbReference type="EMBL" id="KL198008">
    <property type="protein sequence ID" value="KDQ28501.1"/>
    <property type="molecule type" value="Genomic_DNA"/>
</dbReference>
<dbReference type="VEuPathDB" id="FungiDB:PLEOSDRAFT_1041418"/>
<evidence type="ECO:0000256" key="6">
    <source>
        <dbReference type="RuleBase" id="RU366034"/>
    </source>
</evidence>
<dbReference type="Gene3D" id="1.10.600.10">
    <property type="entry name" value="Farnesyl Diphosphate Synthase"/>
    <property type="match status" value="1"/>
</dbReference>
<dbReference type="Proteomes" id="UP000027073">
    <property type="component" value="Unassembled WGS sequence"/>
</dbReference>
<dbReference type="GO" id="GO:0046872">
    <property type="term" value="F:metal ion binding"/>
    <property type="evidence" value="ECO:0007669"/>
    <property type="project" value="UniProtKB-KW"/>
</dbReference>
<dbReference type="SFLD" id="SFLDS00005">
    <property type="entry name" value="Isoprenoid_Synthase_Type_I"/>
    <property type="match status" value="1"/>
</dbReference>
<evidence type="ECO:0000256" key="5">
    <source>
        <dbReference type="ARBA" id="ARBA00023239"/>
    </source>
</evidence>
<gene>
    <name evidence="7" type="ORF">PLEOSDRAFT_1041418</name>
</gene>
<keyword evidence="3 6" id="KW-0479">Metal-binding</keyword>